<dbReference type="PANTHER" id="PTHR12835:SF5">
    <property type="entry name" value="BIOTIN--PROTEIN LIGASE"/>
    <property type="match status" value="1"/>
</dbReference>
<dbReference type="SUPFAM" id="SSF55681">
    <property type="entry name" value="Class II aaRS and biotin synthetases"/>
    <property type="match status" value="1"/>
</dbReference>
<dbReference type="Proteomes" id="UP000317078">
    <property type="component" value="Unassembled WGS sequence"/>
</dbReference>
<evidence type="ECO:0000256" key="2">
    <source>
        <dbReference type="ARBA" id="ARBA00023267"/>
    </source>
</evidence>
<dbReference type="InterPro" id="IPR003142">
    <property type="entry name" value="BPL_C"/>
</dbReference>
<evidence type="ECO:0000256" key="4">
    <source>
        <dbReference type="ARBA" id="ARBA00047846"/>
    </source>
</evidence>
<evidence type="ECO:0000313" key="7">
    <source>
        <dbReference type="Proteomes" id="UP000317078"/>
    </source>
</evidence>
<proteinExistence type="predicted"/>
<dbReference type="NCBIfam" id="TIGR00121">
    <property type="entry name" value="birA_ligase"/>
    <property type="match status" value="1"/>
</dbReference>
<organism evidence="6 7">
    <name type="scientific">Muricoccus nepalensis</name>
    <dbReference type="NCBI Taxonomy" id="1854500"/>
    <lineage>
        <taxon>Bacteria</taxon>
        <taxon>Pseudomonadati</taxon>
        <taxon>Pseudomonadota</taxon>
        <taxon>Alphaproteobacteria</taxon>
        <taxon>Acetobacterales</taxon>
        <taxon>Roseomonadaceae</taxon>
        <taxon>Muricoccus</taxon>
    </lineage>
</organism>
<keyword evidence="1 6" id="KW-0436">Ligase</keyword>
<dbReference type="InterPro" id="IPR004408">
    <property type="entry name" value="Biotin_CoA_COase_ligase"/>
</dbReference>
<name>A0A502GKR1_9PROT</name>
<feature type="domain" description="BPL/LPL catalytic" evidence="5">
    <location>
        <begin position="1"/>
        <end position="169"/>
    </location>
</feature>
<accession>A0A502GKR1</accession>
<dbReference type="PANTHER" id="PTHR12835">
    <property type="entry name" value="BIOTIN PROTEIN LIGASE"/>
    <property type="match status" value="1"/>
</dbReference>
<dbReference type="InterPro" id="IPR004143">
    <property type="entry name" value="BPL_LPL_catalytic"/>
</dbReference>
<dbReference type="GO" id="GO:0004077">
    <property type="term" value="F:biotin--[biotin carboxyl-carrier protein] ligase activity"/>
    <property type="evidence" value="ECO:0007669"/>
    <property type="project" value="UniProtKB-EC"/>
</dbReference>
<dbReference type="InterPro" id="IPR045864">
    <property type="entry name" value="aa-tRNA-synth_II/BPL/LPL"/>
</dbReference>
<reference evidence="6 7" key="1">
    <citation type="journal article" date="2019" name="Environ. Microbiol.">
        <title>Species interactions and distinct microbial communities in high Arctic permafrost affected cryosols are associated with the CH4 and CO2 gas fluxes.</title>
        <authorList>
            <person name="Altshuler I."/>
            <person name="Hamel J."/>
            <person name="Turney S."/>
            <person name="Magnuson E."/>
            <person name="Levesque R."/>
            <person name="Greer C."/>
            <person name="Whyte L.G."/>
        </authorList>
    </citation>
    <scope>NUCLEOTIDE SEQUENCE [LARGE SCALE GENOMIC DNA]</scope>
    <source>
        <strain evidence="6 7">S9.3B</strain>
    </source>
</reference>
<dbReference type="PROSITE" id="PS51733">
    <property type="entry name" value="BPL_LPL_CATALYTIC"/>
    <property type="match status" value="1"/>
</dbReference>
<comment type="caution">
    <text evidence="6">The sequence shown here is derived from an EMBL/GenBank/DDBJ whole genome shotgun (WGS) entry which is preliminary data.</text>
</comment>
<dbReference type="Gene3D" id="3.30.930.10">
    <property type="entry name" value="Bira Bifunctional Protein, Domain 2"/>
    <property type="match status" value="1"/>
</dbReference>
<dbReference type="OrthoDB" id="9807064at2"/>
<evidence type="ECO:0000256" key="3">
    <source>
        <dbReference type="ARBA" id="ARBA00024227"/>
    </source>
</evidence>
<evidence type="ECO:0000313" key="6">
    <source>
        <dbReference type="EMBL" id="TPG61423.1"/>
    </source>
</evidence>
<dbReference type="EC" id="6.3.4.15" evidence="3"/>
<sequence length="231" mass="24241">MLVHDQLPSTADLLRERAEAGEPERLAILARRQTAGRGTRGRHWESPPGNLSLSVLLRPAAPVREVPQWGLLVAVALHSALEPHAAGLCLKWPNDLLLGGAKCAGILAEAALSAEGRLDWLALGIGVNLAFAPEVPGRRTAALPPPALPPERAAAALLASLDHWRAVREAEGFAAIRRAWLERGPAPGTPTTVTGPRGTVTGAFEGLDETGALRLRTALGMETVTAGDVHA</sequence>
<dbReference type="Gene3D" id="2.30.30.100">
    <property type="match status" value="1"/>
</dbReference>
<gene>
    <name evidence="6" type="ORF">EAH89_01480</name>
</gene>
<dbReference type="CDD" id="cd16442">
    <property type="entry name" value="BPL"/>
    <property type="match status" value="1"/>
</dbReference>
<keyword evidence="7" id="KW-1185">Reference proteome</keyword>
<keyword evidence="2" id="KW-0092">Biotin</keyword>
<evidence type="ECO:0000256" key="1">
    <source>
        <dbReference type="ARBA" id="ARBA00022598"/>
    </source>
</evidence>
<dbReference type="GO" id="GO:0005737">
    <property type="term" value="C:cytoplasm"/>
    <property type="evidence" value="ECO:0007669"/>
    <property type="project" value="TreeGrafter"/>
</dbReference>
<dbReference type="EMBL" id="RCZP01000001">
    <property type="protein sequence ID" value="TPG61423.1"/>
    <property type="molecule type" value="Genomic_DNA"/>
</dbReference>
<comment type="catalytic activity">
    <reaction evidence="4">
        <text>biotin + L-lysyl-[protein] + ATP = N(6)-biotinyl-L-lysyl-[protein] + AMP + diphosphate + H(+)</text>
        <dbReference type="Rhea" id="RHEA:11756"/>
        <dbReference type="Rhea" id="RHEA-COMP:9752"/>
        <dbReference type="Rhea" id="RHEA-COMP:10505"/>
        <dbReference type="ChEBI" id="CHEBI:15378"/>
        <dbReference type="ChEBI" id="CHEBI:29969"/>
        <dbReference type="ChEBI" id="CHEBI:30616"/>
        <dbReference type="ChEBI" id="CHEBI:33019"/>
        <dbReference type="ChEBI" id="CHEBI:57586"/>
        <dbReference type="ChEBI" id="CHEBI:83144"/>
        <dbReference type="ChEBI" id="CHEBI:456215"/>
        <dbReference type="EC" id="6.3.4.15"/>
    </reaction>
</comment>
<protein>
    <recommendedName>
        <fullName evidence="3">biotin--[biotin carboxyl-carrier protein] ligase</fullName>
        <ecNumber evidence="3">6.3.4.15</ecNumber>
    </recommendedName>
</protein>
<dbReference type="AlphaFoldDB" id="A0A502GKR1"/>
<dbReference type="Pfam" id="PF03099">
    <property type="entry name" value="BPL_LplA_LipB"/>
    <property type="match status" value="1"/>
</dbReference>
<dbReference type="Pfam" id="PF02237">
    <property type="entry name" value="BPL_C"/>
    <property type="match status" value="1"/>
</dbReference>
<evidence type="ECO:0000259" key="5">
    <source>
        <dbReference type="PROSITE" id="PS51733"/>
    </source>
</evidence>